<protein>
    <submittedName>
        <fullName evidence="2">Uncharacterized protein</fullName>
    </submittedName>
</protein>
<keyword evidence="1" id="KW-0472">Membrane</keyword>
<proteinExistence type="predicted"/>
<name>A0A1G2CNQ2_9BACT</name>
<keyword evidence="1" id="KW-1133">Transmembrane helix</keyword>
<accession>A0A1G2CNQ2</accession>
<evidence type="ECO:0000256" key="1">
    <source>
        <dbReference type="SAM" id="Phobius"/>
    </source>
</evidence>
<keyword evidence="1" id="KW-0812">Transmembrane</keyword>
<sequence length="139" mass="15214">MDDEKKISLGESILAVLSCLFADGIEALVMLIGVVPFITPLALGISWFINFFVWAIIQLWLILKGVRNLWFFSGSLLEYIPFIDVLPIRTATIIAVIFMANHPKITRAASLAQTAAAIKNPKAVPSETNLAKEVGETAE</sequence>
<evidence type="ECO:0000313" key="2">
    <source>
        <dbReference type="EMBL" id="OGZ03024.1"/>
    </source>
</evidence>
<feature type="transmembrane region" description="Helical" evidence="1">
    <location>
        <begin position="44"/>
        <end position="63"/>
    </location>
</feature>
<gene>
    <name evidence="2" type="ORF">A2390_00995</name>
</gene>
<feature type="transmembrane region" description="Helical" evidence="1">
    <location>
        <begin position="12"/>
        <end position="38"/>
    </location>
</feature>
<dbReference type="AlphaFoldDB" id="A0A1G2CNQ2"/>
<evidence type="ECO:0000313" key="3">
    <source>
        <dbReference type="Proteomes" id="UP000178599"/>
    </source>
</evidence>
<reference evidence="2 3" key="1">
    <citation type="journal article" date="2016" name="Nat. Commun.">
        <title>Thousands of microbial genomes shed light on interconnected biogeochemical processes in an aquifer system.</title>
        <authorList>
            <person name="Anantharaman K."/>
            <person name="Brown C.T."/>
            <person name="Hug L.A."/>
            <person name="Sharon I."/>
            <person name="Castelle C.J."/>
            <person name="Probst A.J."/>
            <person name="Thomas B.C."/>
            <person name="Singh A."/>
            <person name="Wilkins M.J."/>
            <person name="Karaoz U."/>
            <person name="Brodie E.L."/>
            <person name="Williams K.H."/>
            <person name="Hubbard S.S."/>
            <person name="Banfield J.F."/>
        </authorList>
    </citation>
    <scope>NUCLEOTIDE SEQUENCE [LARGE SCALE GENOMIC DNA]</scope>
</reference>
<organism evidence="2 3">
    <name type="scientific">Candidatus Liptonbacteria bacterium RIFOXYB1_FULL_36_10</name>
    <dbReference type="NCBI Taxonomy" id="1798654"/>
    <lineage>
        <taxon>Bacteria</taxon>
        <taxon>Candidatus Liptoniibacteriota</taxon>
    </lineage>
</organism>
<dbReference type="EMBL" id="MHLE01000011">
    <property type="protein sequence ID" value="OGZ03024.1"/>
    <property type="molecule type" value="Genomic_DNA"/>
</dbReference>
<comment type="caution">
    <text evidence="2">The sequence shown here is derived from an EMBL/GenBank/DDBJ whole genome shotgun (WGS) entry which is preliminary data.</text>
</comment>
<dbReference type="Proteomes" id="UP000178599">
    <property type="component" value="Unassembled WGS sequence"/>
</dbReference>